<name>A0A840SAY6_9SPIR</name>
<sequence length="78" mass="8742">MIMDVDYRKLWKLLIDKGIKNKTELITMAGISTNILAKLGKGEFISMDSMQKICKALDCDIGDVCVINEPVHDDKSPE</sequence>
<dbReference type="GO" id="GO:0003677">
    <property type="term" value="F:DNA binding"/>
    <property type="evidence" value="ECO:0007669"/>
    <property type="project" value="UniProtKB-KW"/>
</dbReference>
<dbReference type="Pfam" id="PF13443">
    <property type="entry name" value="HTH_26"/>
    <property type="match status" value="1"/>
</dbReference>
<proteinExistence type="predicted"/>
<accession>A0A840SAY6</accession>
<dbReference type="InterPro" id="IPR001387">
    <property type="entry name" value="Cro/C1-type_HTH"/>
</dbReference>
<reference evidence="2 3" key="1">
    <citation type="submission" date="2020-08" db="EMBL/GenBank/DDBJ databases">
        <title>Genomic Encyclopedia of Type Strains, Phase IV (KMG-IV): sequencing the most valuable type-strain genomes for metagenomic binning, comparative biology and taxonomic classification.</title>
        <authorList>
            <person name="Goeker M."/>
        </authorList>
    </citation>
    <scope>NUCLEOTIDE SEQUENCE [LARGE SCALE GENOMIC DNA]</scope>
    <source>
        <strain evidence="2 3">DSM 103679</strain>
    </source>
</reference>
<protein>
    <submittedName>
        <fullName evidence="2">DNA-binding Xre family transcriptional regulator</fullName>
    </submittedName>
</protein>
<organism evidence="2 3">
    <name type="scientific">Treponema rectale</name>
    <dbReference type="NCBI Taxonomy" id="744512"/>
    <lineage>
        <taxon>Bacteria</taxon>
        <taxon>Pseudomonadati</taxon>
        <taxon>Spirochaetota</taxon>
        <taxon>Spirochaetia</taxon>
        <taxon>Spirochaetales</taxon>
        <taxon>Treponemataceae</taxon>
        <taxon>Treponema</taxon>
    </lineage>
</organism>
<feature type="domain" description="HTH cro/C1-type" evidence="1">
    <location>
        <begin position="9"/>
        <end position="68"/>
    </location>
</feature>
<evidence type="ECO:0000313" key="2">
    <source>
        <dbReference type="EMBL" id="MBB5219889.1"/>
    </source>
</evidence>
<dbReference type="Proteomes" id="UP000578697">
    <property type="component" value="Unassembled WGS sequence"/>
</dbReference>
<dbReference type="AlphaFoldDB" id="A0A840SAY6"/>
<dbReference type="SUPFAM" id="SSF47413">
    <property type="entry name" value="lambda repressor-like DNA-binding domains"/>
    <property type="match status" value="1"/>
</dbReference>
<evidence type="ECO:0000313" key="3">
    <source>
        <dbReference type="Proteomes" id="UP000578697"/>
    </source>
</evidence>
<dbReference type="EMBL" id="JACHFR010000004">
    <property type="protein sequence ID" value="MBB5219889.1"/>
    <property type="molecule type" value="Genomic_DNA"/>
</dbReference>
<dbReference type="InterPro" id="IPR010982">
    <property type="entry name" value="Lambda_DNA-bd_dom_sf"/>
</dbReference>
<comment type="caution">
    <text evidence="2">The sequence shown here is derived from an EMBL/GenBank/DDBJ whole genome shotgun (WGS) entry which is preliminary data.</text>
</comment>
<evidence type="ECO:0000259" key="1">
    <source>
        <dbReference type="Pfam" id="PF13443"/>
    </source>
</evidence>
<keyword evidence="2" id="KW-0238">DNA-binding</keyword>
<keyword evidence="3" id="KW-1185">Reference proteome</keyword>
<gene>
    <name evidence="2" type="ORF">HNP77_002278</name>
</gene>